<dbReference type="Proteomes" id="UP000228593">
    <property type="component" value="Unassembled WGS sequence"/>
</dbReference>
<dbReference type="AlphaFoldDB" id="A0A2G8SWU0"/>
<feature type="compositionally biased region" description="Low complexity" evidence="1">
    <location>
        <begin position="1"/>
        <end position="19"/>
    </location>
</feature>
<gene>
    <name evidence="2" type="ORF">CR103_19405</name>
</gene>
<evidence type="ECO:0000313" key="3">
    <source>
        <dbReference type="Proteomes" id="UP000228593"/>
    </source>
</evidence>
<proteinExistence type="predicted"/>
<feature type="region of interest" description="Disordered" evidence="1">
    <location>
        <begin position="1"/>
        <end position="20"/>
    </location>
</feature>
<accession>A0A2G8SWU0</accession>
<evidence type="ECO:0000256" key="1">
    <source>
        <dbReference type="SAM" id="MobiDB-lite"/>
    </source>
</evidence>
<comment type="caution">
    <text evidence="2">The sequence shown here is derived from an EMBL/GenBank/DDBJ whole genome shotgun (WGS) entry which is preliminary data.</text>
</comment>
<organism evidence="2 3">
    <name type="scientific">Massilia psychrophila</name>
    <dbReference type="NCBI Taxonomy" id="1603353"/>
    <lineage>
        <taxon>Bacteria</taxon>
        <taxon>Pseudomonadati</taxon>
        <taxon>Pseudomonadota</taxon>
        <taxon>Betaproteobacteria</taxon>
        <taxon>Burkholderiales</taxon>
        <taxon>Oxalobacteraceae</taxon>
        <taxon>Telluria group</taxon>
        <taxon>Massilia</taxon>
    </lineage>
</organism>
<evidence type="ECO:0000313" key="2">
    <source>
        <dbReference type="EMBL" id="PIL38202.1"/>
    </source>
</evidence>
<dbReference type="EMBL" id="PDOB01000044">
    <property type="protein sequence ID" value="PIL38202.1"/>
    <property type="molecule type" value="Genomic_DNA"/>
</dbReference>
<sequence>MTFGARRLGPAAGAGLVADGRGGAGSAFGGGGTSRTAIDVRAACAGCGAILSWRQANSSAACSASDKASPAIRRDGRGLAMTGSSEEVGFTYSEKMLVTHVRIP</sequence>
<reference evidence="2 3" key="1">
    <citation type="submission" date="2017-10" db="EMBL/GenBank/DDBJ databases">
        <title>Massilia psychrophilum sp. nov., a novel purple-pigmented bacterium isolated from Tianshan glacier, Xinjiang Municipality, China.</title>
        <authorList>
            <person name="Wang H."/>
        </authorList>
    </citation>
    <scope>NUCLEOTIDE SEQUENCE [LARGE SCALE GENOMIC DNA]</scope>
    <source>
        <strain evidence="2 3">JCM 30813</strain>
    </source>
</reference>
<protein>
    <submittedName>
        <fullName evidence="2">Uncharacterized protein</fullName>
    </submittedName>
</protein>
<keyword evidence="3" id="KW-1185">Reference proteome</keyword>
<name>A0A2G8SWU0_9BURK</name>